<dbReference type="AlphaFoldDB" id="A0A0D8XPW1"/>
<evidence type="ECO:0000313" key="1">
    <source>
        <dbReference type="EMBL" id="KJH45772.1"/>
    </source>
</evidence>
<gene>
    <name evidence="1" type="ORF">DICVIV_08168</name>
</gene>
<reference evidence="1 2" key="1">
    <citation type="submission" date="2013-11" db="EMBL/GenBank/DDBJ databases">
        <title>Draft genome of the bovine lungworm Dictyocaulus viviparus.</title>
        <authorList>
            <person name="Mitreva M."/>
        </authorList>
    </citation>
    <scope>NUCLEOTIDE SEQUENCE [LARGE SCALE GENOMIC DNA]</scope>
    <source>
        <strain evidence="1 2">HannoverDv2000</strain>
    </source>
</reference>
<keyword evidence="2" id="KW-1185">Reference proteome</keyword>
<reference evidence="2" key="2">
    <citation type="journal article" date="2016" name="Sci. Rep.">
        <title>Dictyocaulus viviparus genome, variome and transcriptome elucidate lungworm biology and support future intervention.</title>
        <authorList>
            <person name="McNulty S.N."/>
            <person name="Strube C."/>
            <person name="Rosa B.A."/>
            <person name="Martin J.C."/>
            <person name="Tyagi R."/>
            <person name="Choi Y.J."/>
            <person name="Wang Q."/>
            <person name="Hallsworth Pepin K."/>
            <person name="Zhang X."/>
            <person name="Ozersky P."/>
            <person name="Wilson R.K."/>
            <person name="Sternberg P.W."/>
            <person name="Gasser R.B."/>
            <person name="Mitreva M."/>
        </authorList>
    </citation>
    <scope>NUCLEOTIDE SEQUENCE [LARGE SCALE GENOMIC DNA]</scope>
    <source>
        <strain evidence="2">HannoverDv2000</strain>
    </source>
</reference>
<accession>A0A0D8XPW1</accession>
<dbReference type="OrthoDB" id="10012881at2759"/>
<sequence>MESNMPERKSLLSNKELMKGAISESSGVLLPSDVPKFPSRLQAAVLPIIDCHECVKSSPIYSLMSNSSFCAGYLQSLY</sequence>
<protein>
    <submittedName>
        <fullName evidence="1">Uncharacterized protein</fullName>
    </submittedName>
</protein>
<proteinExistence type="predicted"/>
<organism evidence="1 2">
    <name type="scientific">Dictyocaulus viviparus</name>
    <name type="common">Bovine lungworm</name>
    <dbReference type="NCBI Taxonomy" id="29172"/>
    <lineage>
        <taxon>Eukaryota</taxon>
        <taxon>Metazoa</taxon>
        <taxon>Ecdysozoa</taxon>
        <taxon>Nematoda</taxon>
        <taxon>Chromadorea</taxon>
        <taxon>Rhabditida</taxon>
        <taxon>Rhabditina</taxon>
        <taxon>Rhabditomorpha</taxon>
        <taxon>Strongyloidea</taxon>
        <taxon>Metastrongylidae</taxon>
        <taxon>Dictyocaulus</taxon>
    </lineage>
</organism>
<dbReference type="STRING" id="29172.A0A0D8XPW1"/>
<name>A0A0D8XPW1_DICVI</name>
<dbReference type="SUPFAM" id="SSF50494">
    <property type="entry name" value="Trypsin-like serine proteases"/>
    <property type="match status" value="1"/>
</dbReference>
<dbReference type="EMBL" id="KN716387">
    <property type="protein sequence ID" value="KJH45772.1"/>
    <property type="molecule type" value="Genomic_DNA"/>
</dbReference>
<evidence type="ECO:0000313" key="2">
    <source>
        <dbReference type="Proteomes" id="UP000053766"/>
    </source>
</evidence>
<dbReference type="InterPro" id="IPR009003">
    <property type="entry name" value="Peptidase_S1_PA"/>
</dbReference>
<dbReference type="Proteomes" id="UP000053766">
    <property type="component" value="Unassembled WGS sequence"/>
</dbReference>